<protein>
    <submittedName>
        <fullName evidence="2">NADPH-dependent ferric siderophore reductase, contains FAD-binding and SIP domains</fullName>
    </submittedName>
</protein>
<accession>A0A1T5M490</accession>
<dbReference type="InterPro" id="IPR007037">
    <property type="entry name" value="SIP_rossman_dom"/>
</dbReference>
<name>A0A1T5M490_9MICO</name>
<dbReference type="InterPro" id="IPR017938">
    <property type="entry name" value="Riboflavin_synthase-like_b-brl"/>
</dbReference>
<dbReference type="InterPro" id="IPR039261">
    <property type="entry name" value="FNR_nucleotide-bd"/>
</dbReference>
<evidence type="ECO:0000259" key="1">
    <source>
        <dbReference type="PROSITE" id="PS51384"/>
    </source>
</evidence>
<reference evidence="2 3" key="1">
    <citation type="submission" date="2017-02" db="EMBL/GenBank/DDBJ databases">
        <authorList>
            <person name="Peterson S.W."/>
        </authorList>
    </citation>
    <scope>NUCLEOTIDE SEQUENCE [LARGE SCALE GENOMIC DNA]</scope>
    <source>
        <strain evidence="2 3">DSM 21481</strain>
    </source>
</reference>
<dbReference type="STRING" id="526729.SAMN04324258_4417"/>
<dbReference type="AlphaFoldDB" id="A0A1T5M490"/>
<keyword evidence="3" id="KW-1185">Reference proteome</keyword>
<dbReference type="PANTHER" id="PTHR30157">
    <property type="entry name" value="FERRIC REDUCTASE, NADPH-DEPENDENT"/>
    <property type="match status" value="1"/>
</dbReference>
<dbReference type="CDD" id="cd06193">
    <property type="entry name" value="siderophore_interacting"/>
    <property type="match status" value="1"/>
</dbReference>
<dbReference type="RefSeq" id="WP_079576756.1">
    <property type="nucleotide sequence ID" value="NZ_FUZQ01000009.1"/>
</dbReference>
<feature type="domain" description="FAD-binding FR-type" evidence="1">
    <location>
        <begin position="24"/>
        <end position="160"/>
    </location>
</feature>
<evidence type="ECO:0000313" key="3">
    <source>
        <dbReference type="Proteomes" id="UP000189777"/>
    </source>
</evidence>
<dbReference type="InterPro" id="IPR013113">
    <property type="entry name" value="SIP_FAD-bd"/>
</dbReference>
<sequence length="349" mass="38178">MTETVEATERADRTAPDAAPAQPYRMFDVVVSRVTRLCPSFIRITFTGDDLDQFADNGRDQRIKFLLPAPCGGWEYLDRQNPDWFTSWRALPEERRNPLRTYTVRAVRQDRREVDVDIVLHGDTGPASRWANGAKPGAPLVIMGPNAAYTDGPHGGLEFNPPARSHALLLAGDETAVPAIAAICESLPDDAVGEVFLEVPHREDRWTLAAPAGVRISWLPREDREHGDVLVPAVKEAADRLLAMGVRPSADAPAAPELLAAEADAPVPTAAGVDLDGELPDVDIDAEILWEVPVDATGQPLAQDTVLYAWFAGEAGSIKTLRRYLVSEKGVDRKAVAFMGYWRRGRAEC</sequence>
<evidence type="ECO:0000313" key="2">
    <source>
        <dbReference type="EMBL" id="SKC82628.1"/>
    </source>
</evidence>
<dbReference type="Pfam" id="PF08021">
    <property type="entry name" value="FAD_binding_9"/>
    <property type="match status" value="1"/>
</dbReference>
<dbReference type="Pfam" id="PF04954">
    <property type="entry name" value="SIP"/>
    <property type="match status" value="1"/>
</dbReference>
<dbReference type="EMBL" id="FUZQ01000009">
    <property type="protein sequence ID" value="SKC82628.1"/>
    <property type="molecule type" value="Genomic_DNA"/>
</dbReference>
<proteinExistence type="predicted"/>
<dbReference type="GO" id="GO:0016491">
    <property type="term" value="F:oxidoreductase activity"/>
    <property type="evidence" value="ECO:0007669"/>
    <property type="project" value="InterPro"/>
</dbReference>
<dbReference type="PANTHER" id="PTHR30157:SF0">
    <property type="entry name" value="NADPH-DEPENDENT FERRIC-CHELATE REDUCTASE"/>
    <property type="match status" value="1"/>
</dbReference>
<dbReference type="InterPro" id="IPR017927">
    <property type="entry name" value="FAD-bd_FR_type"/>
</dbReference>
<dbReference type="SUPFAM" id="SSF63380">
    <property type="entry name" value="Riboflavin synthase domain-like"/>
    <property type="match status" value="1"/>
</dbReference>
<dbReference type="Gene3D" id="3.40.50.80">
    <property type="entry name" value="Nucleotide-binding domain of ferredoxin-NADP reductase (FNR) module"/>
    <property type="match status" value="1"/>
</dbReference>
<dbReference type="InterPro" id="IPR039374">
    <property type="entry name" value="SIP_fam"/>
</dbReference>
<dbReference type="Proteomes" id="UP000189777">
    <property type="component" value="Unassembled WGS sequence"/>
</dbReference>
<gene>
    <name evidence="2" type="ORF">SAMN04324258_4417</name>
</gene>
<organism evidence="2 3">
    <name type="scientific">Krasilnikoviella flava</name>
    <dbReference type="NCBI Taxonomy" id="526729"/>
    <lineage>
        <taxon>Bacteria</taxon>
        <taxon>Bacillati</taxon>
        <taxon>Actinomycetota</taxon>
        <taxon>Actinomycetes</taxon>
        <taxon>Micrococcales</taxon>
        <taxon>Promicromonosporaceae</taxon>
        <taxon>Krasilnikoviella</taxon>
    </lineage>
</organism>
<dbReference type="PROSITE" id="PS51384">
    <property type="entry name" value="FAD_FR"/>
    <property type="match status" value="1"/>
</dbReference>
<dbReference type="Gene3D" id="2.40.30.10">
    <property type="entry name" value="Translation factors"/>
    <property type="match status" value="1"/>
</dbReference>